<organism evidence="1">
    <name type="scientific">Pyricularia oryzae (strain Y34)</name>
    <name type="common">Rice blast fungus</name>
    <name type="synonym">Magnaporthe oryzae</name>
    <dbReference type="NCBI Taxonomy" id="1143189"/>
    <lineage>
        <taxon>Eukaryota</taxon>
        <taxon>Fungi</taxon>
        <taxon>Dikarya</taxon>
        <taxon>Ascomycota</taxon>
        <taxon>Pezizomycotina</taxon>
        <taxon>Sordariomycetes</taxon>
        <taxon>Sordariomycetidae</taxon>
        <taxon>Magnaporthales</taxon>
        <taxon>Pyriculariaceae</taxon>
        <taxon>Pyricularia</taxon>
    </lineage>
</organism>
<evidence type="ECO:0000313" key="1">
    <source>
        <dbReference type="EMBL" id="ELQ35546.1"/>
    </source>
</evidence>
<proteinExistence type="predicted"/>
<dbReference type="Proteomes" id="UP000011086">
    <property type="component" value="Unassembled WGS sequence"/>
</dbReference>
<protein>
    <submittedName>
        <fullName evidence="1">Uncharacterized protein</fullName>
    </submittedName>
</protein>
<reference evidence="1" key="1">
    <citation type="journal article" date="2012" name="PLoS Genet.">
        <title>Comparative analysis of the genomes of two field isolates of the rice blast fungus Magnaporthe oryzae.</title>
        <authorList>
            <person name="Xue M."/>
            <person name="Yang J."/>
            <person name="Li Z."/>
            <person name="Hu S."/>
            <person name="Yao N."/>
            <person name="Dean R.A."/>
            <person name="Zhao W."/>
            <person name="Shen M."/>
            <person name="Zhang H."/>
            <person name="Li C."/>
            <person name="Liu L."/>
            <person name="Cao L."/>
            <person name="Xu X."/>
            <person name="Xing Y."/>
            <person name="Hsiang T."/>
            <person name="Zhang Z."/>
            <person name="Xu J.R."/>
            <person name="Peng Y.L."/>
        </authorList>
    </citation>
    <scope>NUCLEOTIDE SEQUENCE</scope>
    <source>
        <strain evidence="1">Y34</strain>
    </source>
</reference>
<accession>A0AA97NSM4</accession>
<dbReference type="EMBL" id="JH794005">
    <property type="protein sequence ID" value="ELQ35546.1"/>
    <property type="molecule type" value="Genomic_DNA"/>
</dbReference>
<dbReference type="SMR" id="A0AA97NSM4"/>
<sequence>MVCYYAYRWESGGRDSQAMGVGSLLGCFHLICMGKPSDVFVTLMSDLATGYSAVGIAIYSTKYHYTQFLAPHYCTGTAVHVYLVWS</sequence>
<dbReference type="AlphaFoldDB" id="A0AA97NSM4"/>
<name>A0AA97NSM4_PYRO3</name>
<gene>
    <name evidence="1" type="ORF">OOU_Y34scaffold00704g13</name>
</gene>